<evidence type="ECO:0000313" key="2">
    <source>
        <dbReference type="Proteomes" id="UP000237105"/>
    </source>
</evidence>
<dbReference type="EMBL" id="JXTB01000015">
    <property type="protein sequence ID" value="PON77068.1"/>
    <property type="molecule type" value="Genomic_DNA"/>
</dbReference>
<feature type="non-terminal residue" evidence="1">
    <location>
        <position position="100"/>
    </location>
</feature>
<name>A0A2P5DUU7_PARAD</name>
<gene>
    <name evidence="1" type="ORF">PanWU01x14_030770</name>
</gene>
<organism evidence="1 2">
    <name type="scientific">Parasponia andersonii</name>
    <name type="common">Sponia andersonii</name>
    <dbReference type="NCBI Taxonomy" id="3476"/>
    <lineage>
        <taxon>Eukaryota</taxon>
        <taxon>Viridiplantae</taxon>
        <taxon>Streptophyta</taxon>
        <taxon>Embryophyta</taxon>
        <taxon>Tracheophyta</taxon>
        <taxon>Spermatophyta</taxon>
        <taxon>Magnoliopsida</taxon>
        <taxon>eudicotyledons</taxon>
        <taxon>Gunneridae</taxon>
        <taxon>Pentapetalae</taxon>
        <taxon>rosids</taxon>
        <taxon>fabids</taxon>
        <taxon>Rosales</taxon>
        <taxon>Cannabaceae</taxon>
        <taxon>Parasponia</taxon>
    </lineage>
</organism>
<dbReference type="Proteomes" id="UP000237105">
    <property type="component" value="Unassembled WGS sequence"/>
</dbReference>
<evidence type="ECO:0000313" key="1">
    <source>
        <dbReference type="EMBL" id="PON77068.1"/>
    </source>
</evidence>
<accession>A0A2P5DUU7</accession>
<keyword evidence="2" id="KW-1185">Reference proteome</keyword>
<dbReference type="AlphaFoldDB" id="A0A2P5DUU7"/>
<reference evidence="2" key="1">
    <citation type="submission" date="2016-06" db="EMBL/GenBank/DDBJ databases">
        <title>Parallel loss of symbiosis genes in relatives of nitrogen-fixing non-legume Parasponia.</title>
        <authorList>
            <person name="Van Velzen R."/>
            <person name="Holmer R."/>
            <person name="Bu F."/>
            <person name="Rutten L."/>
            <person name="Van Zeijl A."/>
            <person name="Liu W."/>
            <person name="Santuari L."/>
            <person name="Cao Q."/>
            <person name="Sharma T."/>
            <person name="Shen D."/>
            <person name="Roswanjaya Y."/>
            <person name="Wardhani T."/>
            <person name="Kalhor M.S."/>
            <person name="Jansen J."/>
            <person name="Van den Hoogen J."/>
            <person name="Gungor B."/>
            <person name="Hartog M."/>
            <person name="Hontelez J."/>
            <person name="Verver J."/>
            <person name="Yang W.-C."/>
            <person name="Schijlen E."/>
            <person name="Repin R."/>
            <person name="Schilthuizen M."/>
            <person name="Schranz E."/>
            <person name="Heidstra R."/>
            <person name="Miyata K."/>
            <person name="Fedorova E."/>
            <person name="Kohlen W."/>
            <person name="Bisseling T."/>
            <person name="Smit S."/>
            <person name="Geurts R."/>
        </authorList>
    </citation>
    <scope>NUCLEOTIDE SEQUENCE [LARGE SCALE GENOMIC DNA]</scope>
    <source>
        <strain evidence="2">cv. WU1-14</strain>
    </source>
</reference>
<protein>
    <submittedName>
        <fullName evidence="1">Uncharacterized protein</fullName>
    </submittedName>
</protein>
<proteinExistence type="predicted"/>
<comment type="caution">
    <text evidence="1">The sequence shown here is derived from an EMBL/GenBank/DDBJ whole genome shotgun (WGS) entry which is preliminary data.</text>
</comment>
<sequence length="100" mass="11368">MRYQIKKIDEMNQHMPKVLLSSDRSQICRHLNVNIGSHNSGAYKLIESMLLELLLLLLLSSESYKVQGGRDRASTASSDRILGLAVRGVKMKKTKERKLK</sequence>
<dbReference type="OrthoDB" id="10470019at2759"/>